<dbReference type="InterPro" id="IPR027417">
    <property type="entry name" value="P-loop_NTPase"/>
</dbReference>
<proteinExistence type="predicted"/>
<dbReference type="Gene3D" id="3.10.20.30">
    <property type="match status" value="1"/>
</dbReference>
<keyword evidence="5" id="KW-0460">Magnesium</keyword>
<evidence type="ECO:0000313" key="9">
    <source>
        <dbReference type="Proteomes" id="UP000271125"/>
    </source>
</evidence>
<feature type="domain" description="G" evidence="6">
    <location>
        <begin position="3"/>
        <end position="108"/>
    </location>
</feature>
<dbReference type="SUPFAM" id="SSF81271">
    <property type="entry name" value="TGS-like"/>
    <property type="match status" value="1"/>
</dbReference>
<dbReference type="InterPro" id="IPR012675">
    <property type="entry name" value="Beta-grasp_dom_sf"/>
</dbReference>
<dbReference type="GO" id="GO:0016887">
    <property type="term" value="F:ATP hydrolysis activity"/>
    <property type="evidence" value="ECO:0007669"/>
    <property type="project" value="InterPro"/>
</dbReference>
<accession>A0A660SAY4</accession>
<dbReference type="PANTHER" id="PTHR23305">
    <property type="entry name" value="OBG GTPASE FAMILY"/>
    <property type="match status" value="1"/>
</dbReference>
<dbReference type="GO" id="GO:0046872">
    <property type="term" value="F:metal ion binding"/>
    <property type="evidence" value="ECO:0007669"/>
    <property type="project" value="UniProtKB-KW"/>
</dbReference>
<evidence type="ECO:0000256" key="2">
    <source>
        <dbReference type="ARBA" id="ARBA00022723"/>
    </source>
</evidence>
<feature type="domain" description="YchF C-terminal" evidence="7">
    <location>
        <begin position="274"/>
        <end position="343"/>
    </location>
</feature>
<dbReference type="InterPro" id="IPR023192">
    <property type="entry name" value="TGS-like_dom_sf"/>
</dbReference>
<reference evidence="8 9" key="1">
    <citation type="submission" date="2018-06" db="EMBL/GenBank/DDBJ databases">
        <title>Extensive metabolic versatility and redundancy in microbially diverse, dynamic hydrothermal sediments.</title>
        <authorList>
            <person name="Dombrowski N."/>
            <person name="Teske A."/>
            <person name="Baker B.J."/>
        </authorList>
    </citation>
    <scope>NUCLEOTIDE SEQUENCE [LARGE SCALE GENOMIC DNA]</scope>
    <source>
        <strain evidence="8">B10_G13</strain>
    </source>
</reference>
<evidence type="ECO:0000256" key="4">
    <source>
        <dbReference type="ARBA" id="ARBA00022840"/>
    </source>
</evidence>
<dbReference type="AlphaFoldDB" id="A0A660SAY4"/>
<name>A0A660SAY4_UNCT6</name>
<dbReference type="InterPro" id="IPR004396">
    <property type="entry name" value="ATPase_YchF/OLA1"/>
</dbReference>
<dbReference type="GO" id="GO:0005524">
    <property type="term" value="F:ATP binding"/>
    <property type="evidence" value="ECO:0007669"/>
    <property type="project" value="UniProtKB-KW"/>
</dbReference>
<dbReference type="Pfam" id="PF01926">
    <property type="entry name" value="MMR_HSR1"/>
    <property type="match status" value="1"/>
</dbReference>
<feature type="non-terminal residue" evidence="8">
    <location>
        <position position="343"/>
    </location>
</feature>
<comment type="cofactor">
    <cofactor evidence="1">
        <name>Mg(2+)</name>
        <dbReference type="ChEBI" id="CHEBI:18420"/>
    </cofactor>
</comment>
<dbReference type="EMBL" id="QNBD01000319">
    <property type="protein sequence ID" value="RKX67847.1"/>
    <property type="molecule type" value="Genomic_DNA"/>
</dbReference>
<dbReference type="GO" id="GO:0005737">
    <property type="term" value="C:cytoplasm"/>
    <property type="evidence" value="ECO:0007669"/>
    <property type="project" value="TreeGrafter"/>
</dbReference>
<dbReference type="Gene3D" id="3.40.50.300">
    <property type="entry name" value="P-loop containing nucleotide triphosphate hydrolases"/>
    <property type="match status" value="1"/>
</dbReference>
<keyword evidence="4" id="KW-0067">ATP-binding</keyword>
<evidence type="ECO:0000256" key="5">
    <source>
        <dbReference type="ARBA" id="ARBA00022842"/>
    </source>
</evidence>
<evidence type="ECO:0000256" key="1">
    <source>
        <dbReference type="ARBA" id="ARBA00001946"/>
    </source>
</evidence>
<evidence type="ECO:0000256" key="3">
    <source>
        <dbReference type="ARBA" id="ARBA00022741"/>
    </source>
</evidence>
<evidence type="ECO:0000259" key="6">
    <source>
        <dbReference type="Pfam" id="PF01926"/>
    </source>
</evidence>
<dbReference type="Pfam" id="PF06071">
    <property type="entry name" value="YchF-GTPase_C"/>
    <property type="match status" value="1"/>
</dbReference>
<dbReference type="InterPro" id="IPR013029">
    <property type="entry name" value="YchF_C"/>
</dbReference>
<keyword evidence="3" id="KW-0547">Nucleotide-binding</keyword>
<dbReference type="PANTHER" id="PTHR23305:SF18">
    <property type="entry name" value="OBG-TYPE G DOMAIN-CONTAINING PROTEIN"/>
    <property type="match status" value="1"/>
</dbReference>
<organism evidence="8 9">
    <name type="scientific">candidate division TA06 bacterium</name>
    <dbReference type="NCBI Taxonomy" id="2250710"/>
    <lineage>
        <taxon>Bacteria</taxon>
        <taxon>Bacteria division TA06</taxon>
    </lineage>
</organism>
<dbReference type="PIRSF" id="PIRSF006641">
    <property type="entry name" value="CHP00092"/>
    <property type="match status" value="1"/>
</dbReference>
<keyword evidence="2" id="KW-0479">Metal-binding</keyword>
<dbReference type="PRINTS" id="PR00326">
    <property type="entry name" value="GTP1OBG"/>
</dbReference>
<dbReference type="SUPFAM" id="SSF52540">
    <property type="entry name" value="P-loop containing nucleoside triphosphate hydrolases"/>
    <property type="match status" value="1"/>
</dbReference>
<dbReference type="GO" id="GO:0005525">
    <property type="term" value="F:GTP binding"/>
    <property type="evidence" value="ECO:0007669"/>
    <property type="project" value="InterPro"/>
</dbReference>
<evidence type="ECO:0000259" key="7">
    <source>
        <dbReference type="Pfam" id="PF06071"/>
    </source>
</evidence>
<comment type="caution">
    <text evidence="8">The sequence shown here is derived from an EMBL/GenBank/DDBJ whole genome shotgun (WGS) entry which is preliminary data.</text>
</comment>
<protein>
    <submittedName>
        <fullName evidence="8">Redox-regulated ATPase YchF</fullName>
    </submittedName>
</protein>
<dbReference type="Proteomes" id="UP000271125">
    <property type="component" value="Unassembled WGS sequence"/>
</dbReference>
<dbReference type="InterPro" id="IPR012676">
    <property type="entry name" value="TGS-like"/>
</dbReference>
<dbReference type="FunFam" id="3.10.20.30:FF:000029">
    <property type="entry name" value="Obg-like ATPase 1"/>
    <property type="match status" value="1"/>
</dbReference>
<dbReference type="InterPro" id="IPR006073">
    <property type="entry name" value="GTP-bd"/>
</dbReference>
<gene>
    <name evidence="8" type="ORF">DRP43_06235</name>
</gene>
<dbReference type="FunFam" id="1.10.150.300:FF:000001">
    <property type="entry name" value="Ribosome-binding ATPase YchF"/>
    <property type="match status" value="1"/>
</dbReference>
<sequence length="343" mass="39455">MDIGIIGLENTGKTTIFNAITGLEAEVTTYSIKDSKPNKATVKLKDERLVCLYNIFQPEKLVYATMNIIDMPPISEDHKSNWGVKLVEFTKNIDMIIEVVRSFKREDVIYRYDNIDPVRDIKTLDSEIIFSDYTIIEKRIQRLSKKKGNLTNEEKYELPILEKLKKALEEEIPLRTLNLTEQEMFILKGYNLLSLKPLLTILNTDEEFSNSDLIAKIENLGKEINFNSIHLCGAMEMDINMLDDNEKEEYMRELGIEESAIEMVKKAIFDSLGLISFFTVGKDEVRAWPIGDGTIAHKAASKIHTDIEKGFIKAQVVHYKDFKQYPDFVTLKEKGLLRLEGKE</sequence>
<evidence type="ECO:0000313" key="8">
    <source>
        <dbReference type="EMBL" id="RKX67847.1"/>
    </source>
</evidence>
<dbReference type="Gene3D" id="1.10.150.300">
    <property type="entry name" value="TGS-like domain"/>
    <property type="match status" value="1"/>
</dbReference>